<dbReference type="AlphaFoldDB" id="X1THW9"/>
<feature type="transmembrane region" description="Helical" evidence="1">
    <location>
        <begin position="12"/>
        <end position="30"/>
    </location>
</feature>
<reference evidence="2" key="1">
    <citation type="journal article" date="2014" name="Front. Microbiol.">
        <title>High frequency of phylogenetically diverse reductive dehalogenase-homologous genes in deep subseafloor sedimentary metagenomes.</title>
        <authorList>
            <person name="Kawai M."/>
            <person name="Futagami T."/>
            <person name="Toyoda A."/>
            <person name="Takaki Y."/>
            <person name="Nishi S."/>
            <person name="Hori S."/>
            <person name="Arai W."/>
            <person name="Tsubouchi T."/>
            <person name="Morono Y."/>
            <person name="Uchiyama I."/>
            <person name="Ito T."/>
            <person name="Fujiyama A."/>
            <person name="Inagaki F."/>
            <person name="Takami H."/>
        </authorList>
    </citation>
    <scope>NUCLEOTIDE SEQUENCE</scope>
    <source>
        <strain evidence="2">Expedition CK06-06</strain>
    </source>
</reference>
<gene>
    <name evidence="2" type="ORF">S12H4_52060</name>
</gene>
<proteinExistence type="predicted"/>
<keyword evidence="1" id="KW-0472">Membrane</keyword>
<accession>X1THW9</accession>
<evidence type="ECO:0000256" key="1">
    <source>
        <dbReference type="SAM" id="Phobius"/>
    </source>
</evidence>
<organism evidence="2">
    <name type="scientific">marine sediment metagenome</name>
    <dbReference type="NCBI Taxonomy" id="412755"/>
    <lineage>
        <taxon>unclassified sequences</taxon>
        <taxon>metagenomes</taxon>
        <taxon>ecological metagenomes</taxon>
    </lineage>
</organism>
<feature type="transmembrane region" description="Helical" evidence="1">
    <location>
        <begin position="45"/>
        <end position="63"/>
    </location>
</feature>
<dbReference type="EMBL" id="BARW01032981">
    <property type="protein sequence ID" value="GAJ04874.1"/>
    <property type="molecule type" value="Genomic_DNA"/>
</dbReference>
<comment type="caution">
    <text evidence="2">The sequence shown here is derived from an EMBL/GenBank/DDBJ whole genome shotgun (WGS) entry which is preliminary data.</text>
</comment>
<keyword evidence="1" id="KW-0812">Transmembrane</keyword>
<protein>
    <submittedName>
        <fullName evidence="2">Uncharacterized protein</fullName>
    </submittedName>
</protein>
<evidence type="ECO:0000313" key="2">
    <source>
        <dbReference type="EMBL" id="GAJ04874.1"/>
    </source>
</evidence>
<keyword evidence="1" id="KW-1133">Transmembrane helix</keyword>
<name>X1THW9_9ZZZZ</name>
<feature type="non-terminal residue" evidence="2">
    <location>
        <position position="1"/>
    </location>
</feature>
<sequence length="76" mass="8192">IGSLGMAAPVQGGIGAFHWIVSLGLTLYGIPKSDGLVFATLSHESQAIFIVLLGSFSIFMLILQQKKNKQTNNKHH</sequence>